<organism evidence="1 2">
    <name type="scientific">Paramuricea clavata</name>
    <name type="common">Red gorgonian</name>
    <name type="synonym">Violescent sea-whip</name>
    <dbReference type="NCBI Taxonomy" id="317549"/>
    <lineage>
        <taxon>Eukaryota</taxon>
        <taxon>Metazoa</taxon>
        <taxon>Cnidaria</taxon>
        <taxon>Anthozoa</taxon>
        <taxon>Octocorallia</taxon>
        <taxon>Malacalcyonacea</taxon>
        <taxon>Plexauridae</taxon>
        <taxon>Paramuricea</taxon>
    </lineage>
</organism>
<protein>
    <submittedName>
        <fullName evidence="1">Uncharacterized protein</fullName>
    </submittedName>
</protein>
<dbReference type="Proteomes" id="UP001152795">
    <property type="component" value="Unassembled WGS sequence"/>
</dbReference>
<sequence length="67" mass="8053">MDKCQFKQGLDKENCVRTCVSKSCYDELYSWNELEEGEIDVRLTSFKGCVVQQVREREMEQRRKEQL</sequence>
<reference evidence="1" key="1">
    <citation type="submission" date="2020-04" db="EMBL/GenBank/DDBJ databases">
        <authorList>
            <person name="Alioto T."/>
            <person name="Alioto T."/>
            <person name="Gomez Garrido J."/>
        </authorList>
    </citation>
    <scope>NUCLEOTIDE SEQUENCE</scope>
    <source>
        <strain evidence="1">A484AB</strain>
    </source>
</reference>
<dbReference type="PANTHER" id="PTHR35455:SF1">
    <property type="entry name" value="AGAP005842-PA"/>
    <property type="match status" value="1"/>
</dbReference>
<dbReference type="OrthoDB" id="1915375at2759"/>
<accession>A0A6S7KAS2</accession>
<dbReference type="EMBL" id="CACRXK020009584">
    <property type="protein sequence ID" value="CAB4017528.1"/>
    <property type="molecule type" value="Genomic_DNA"/>
</dbReference>
<dbReference type="InterPro" id="IPR031985">
    <property type="entry name" value="DUF4787"/>
</dbReference>
<comment type="caution">
    <text evidence="1">The sequence shown here is derived from an EMBL/GenBank/DDBJ whole genome shotgun (WGS) entry which is preliminary data.</text>
</comment>
<name>A0A6S7KAS2_PARCT</name>
<dbReference type="PANTHER" id="PTHR35455">
    <property type="entry name" value="UNNAMED PRODUCT"/>
    <property type="match status" value="1"/>
</dbReference>
<evidence type="ECO:0000313" key="2">
    <source>
        <dbReference type="Proteomes" id="UP001152795"/>
    </source>
</evidence>
<proteinExistence type="predicted"/>
<dbReference type="Pfam" id="PF16029">
    <property type="entry name" value="DUF4787"/>
    <property type="match status" value="1"/>
</dbReference>
<keyword evidence="2" id="KW-1185">Reference proteome</keyword>
<gene>
    <name evidence="1" type="ORF">PACLA_8A027627</name>
</gene>
<dbReference type="AlphaFoldDB" id="A0A6S7KAS2"/>
<evidence type="ECO:0000313" key="1">
    <source>
        <dbReference type="EMBL" id="CAB4017528.1"/>
    </source>
</evidence>